<dbReference type="Gene3D" id="3.10.450.50">
    <property type="match status" value="1"/>
</dbReference>
<evidence type="ECO:0000256" key="2">
    <source>
        <dbReference type="ARBA" id="ARBA00023002"/>
    </source>
</evidence>
<dbReference type="PANTHER" id="PTHR41534:SF1">
    <property type="entry name" value="BLR3401 PROTEIN"/>
    <property type="match status" value="1"/>
</dbReference>
<dbReference type="CDD" id="cd00667">
    <property type="entry name" value="ring_hydroxylating_dioxygenases_beta"/>
    <property type="match status" value="1"/>
</dbReference>
<dbReference type="SUPFAM" id="SSF54427">
    <property type="entry name" value="NTF2-like"/>
    <property type="match status" value="1"/>
</dbReference>
<protein>
    <recommendedName>
        <fullName evidence="5">Benzoate/toluate 1,2-dioxygenase beta subunit</fullName>
    </recommendedName>
</protein>
<sequence length="164" mass="18929">MSHDLSSISAAIYREARLLDQKSWKEWLLMYEEDAVYWAPGWLNEYDLVDDPDRQVSLIYHTNRGQLAERISRIQSRKSITALPLPRTVHVISNVHFLDEKQSPALVSASFVVHVFDPRTAREHCHFGHYEFLFSLSGESPTIASKKIILANDRIPTVVDFYSL</sequence>
<evidence type="ECO:0000256" key="1">
    <source>
        <dbReference type="ARBA" id="ARBA00009570"/>
    </source>
</evidence>
<proteinExistence type="inferred from homology"/>
<evidence type="ECO:0000313" key="3">
    <source>
        <dbReference type="EMBL" id="QUS41952.1"/>
    </source>
</evidence>
<organism evidence="3 4">
    <name type="scientific">Tardiphaga alba</name>
    <dbReference type="NCBI Taxonomy" id="340268"/>
    <lineage>
        <taxon>Bacteria</taxon>
        <taxon>Pseudomonadati</taxon>
        <taxon>Pseudomonadota</taxon>
        <taxon>Alphaproteobacteria</taxon>
        <taxon>Hyphomicrobiales</taxon>
        <taxon>Nitrobacteraceae</taxon>
        <taxon>Tardiphaga</taxon>
    </lineage>
</organism>
<keyword evidence="2" id="KW-0560">Oxidoreductase</keyword>
<gene>
    <name evidence="3" type="ORF">RPMA_26280</name>
</gene>
<reference evidence="3 4" key="1">
    <citation type="submission" date="2019-02" db="EMBL/GenBank/DDBJ databases">
        <title>Emended description of the genus Rhodopseudomonas and description of Rhodopseudomonas albus sp. nov., a non-phototrophic, heavy-metal-tolerant bacterium isolated from garden soil.</title>
        <authorList>
            <person name="Bao Z."/>
            <person name="Cao W.W."/>
            <person name="Sato Y."/>
            <person name="Nishizawa T."/>
            <person name="Zhao J."/>
            <person name="Guo Y."/>
            <person name="Ohta H."/>
        </authorList>
    </citation>
    <scope>NUCLEOTIDE SEQUENCE [LARGE SCALE GENOMIC DNA]</scope>
    <source>
        <strain evidence="3 4">SK50-23</strain>
    </source>
</reference>
<dbReference type="RefSeq" id="WP_211910684.1">
    <property type="nucleotide sequence ID" value="NZ_CP036498.1"/>
</dbReference>
<comment type="similarity">
    <text evidence="1">Belongs to the bacterial ring-hydroxylating dioxygenase beta subunit family.</text>
</comment>
<dbReference type="InterPro" id="IPR000391">
    <property type="entry name" value="Rng_hydr_dOase-bsu"/>
</dbReference>
<dbReference type="Pfam" id="PF00866">
    <property type="entry name" value="Ring_hydroxyl_B"/>
    <property type="match status" value="1"/>
</dbReference>
<dbReference type="PANTHER" id="PTHR41534">
    <property type="entry name" value="BLR3401 PROTEIN"/>
    <property type="match status" value="1"/>
</dbReference>
<evidence type="ECO:0008006" key="5">
    <source>
        <dbReference type="Google" id="ProtNLM"/>
    </source>
</evidence>
<keyword evidence="4" id="KW-1185">Reference proteome</keyword>
<dbReference type="InterPro" id="IPR032710">
    <property type="entry name" value="NTF2-like_dom_sf"/>
</dbReference>
<dbReference type="EMBL" id="CP036498">
    <property type="protein sequence ID" value="QUS41952.1"/>
    <property type="molecule type" value="Genomic_DNA"/>
</dbReference>
<name>A0ABX8ADZ4_9BRAD</name>
<accession>A0ABX8ADZ4</accession>
<dbReference type="Proteomes" id="UP000682843">
    <property type="component" value="Chromosome"/>
</dbReference>
<evidence type="ECO:0000313" key="4">
    <source>
        <dbReference type="Proteomes" id="UP000682843"/>
    </source>
</evidence>